<feature type="compositionally biased region" description="Low complexity" evidence="1">
    <location>
        <begin position="144"/>
        <end position="172"/>
    </location>
</feature>
<dbReference type="SMART" id="SM00273">
    <property type="entry name" value="ENTH"/>
    <property type="match status" value="1"/>
</dbReference>
<dbReference type="InterPro" id="IPR008942">
    <property type="entry name" value="ENTH_VHS"/>
</dbReference>
<feature type="compositionally biased region" description="Acidic residues" evidence="1">
    <location>
        <begin position="69"/>
        <end position="116"/>
    </location>
</feature>
<dbReference type="GO" id="GO:0005905">
    <property type="term" value="C:clathrin-coated pit"/>
    <property type="evidence" value="ECO:0007669"/>
    <property type="project" value="TreeGrafter"/>
</dbReference>
<sequence>MKFSTAFVVLVVATASVEARRPSGGSGGGRGPPPRRSGSSQSGRGSGSGSGSRKAAAPQPRSRRPLPPDDYDEEPVDEFDFGGFPGEEEADDDGDGYDNEYDIDDEDQYDDFEEEPPSSPSRRQSRQSERAPPSRRGGRDRGGESQSRGGSGRGSSSRARSSRSGSRGSSGRSSGGGGNVVPYGNRRGNSRAAPQPSAFTRGLSALRESIPDASSIKDSAFNSISAAKDTTSKLSSNFYREIKGLTSSELEQVMLKATQPNDVPVKGTHVERLVGVTYQISGRYDIYDAVLRKLWSKMIEKDWRTTIKALYILHRFSADGAPDHQAALKARLRELRRTRDPKRKEKYFNSKQLLAGDNTPANLAYRAFLGRYAHYVLLRAQCFGGVFAEIANDPSKAAKPKSGSKSSSKQQQQKSITSTCLKNEHLEASQMLLKAGLSCAMKEEEECENTAIALERVVSDLIGLTTAVAKALNNALDQFDGDDDNMDRELVKKWCIFYSEDLLPQTKKMVKSTSPALDAYGLYLPSRMGTSVPQDLLQKGLKGADIGGIGNDIVESEDDSIAANASDDVPDRSEQMYEREREVEPEDDFNAEDEEDENLYDEYEYDEYEYDEE</sequence>
<proteinExistence type="predicted"/>
<dbReference type="PANTHER" id="PTHR22951">
    <property type="entry name" value="CLATHRIN ASSEMBLY PROTEIN"/>
    <property type="match status" value="1"/>
</dbReference>
<feature type="compositionally biased region" description="Acidic residues" evidence="1">
    <location>
        <begin position="583"/>
        <end position="613"/>
    </location>
</feature>
<feature type="compositionally biased region" description="Low complexity" evidence="1">
    <location>
        <begin position="394"/>
        <end position="415"/>
    </location>
</feature>
<dbReference type="GO" id="GO:0005545">
    <property type="term" value="F:1-phosphatidylinositol binding"/>
    <property type="evidence" value="ECO:0007669"/>
    <property type="project" value="TreeGrafter"/>
</dbReference>
<dbReference type="EMBL" id="HBIO01016056">
    <property type="protein sequence ID" value="CAE0467523.1"/>
    <property type="molecule type" value="Transcribed_RNA"/>
</dbReference>
<dbReference type="GO" id="GO:0000149">
    <property type="term" value="F:SNARE binding"/>
    <property type="evidence" value="ECO:0007669"/>
    <property type="project" value="TreeGrafter"/>
</dbReference>
<dbReference type="GO" id="GO:0032050">
    <property type="term" value="F:clathrin heavy chain binding"/>
    <property type="evidence" value="ECO:0007669"/>
    <property type="project" value="TreeGrafter"/>
</dbReference>
<dbReference type="Gene3D" id="1.25.40.90">
    <property type="match status" value="1"/>
</dbReference>
<feature type="domain" description="ENTH" evidence="3">
    <location>
        <begin position="242"/>
        <end position="390"/>
    </location>
</feature>
<accession>A0A7S3VA38</accession>
<dbReference type="GO" id="GO:0048268">
    <property type="term" value="P:clathrin coat assembly"/>
    <property type="evidence" value="ECO:0007669"/>
    <property type="project" value="InterPro"/>
</dbReference>
<feature type="region of interest" description="Disordered" evidence="1">
    <location>
        <begin position="561"/>
        <end position="613"/>
    </location>
</feature>
<dbReference type="Pfam" id="PF07651">
    <property type="entry name" value="ANTH"/>
    <property type="match status" value="1"/>
</dbReference>
<dbReference type="GO" id="GO:0030136">
    <property type="term" value="C:clathrin-coated vesicle"/>
    <property type="evidence" value="ECO:0007669"/>
    <property type="project" value="TreeGrafter"/>
</dbReference>
<evidence type="ECO:0000256" key="1">
    <source>
        <dbReference type="SAM" id="MobiDB-lite"/>
    </source>
</evidence>
<organism evidence="4">
    <name type="scientific">Chaetoceros debilis</name>
    <dbReference type="NCBI Taxonomy" id="122233"/>
    <lineage>
        <taxon>Eukaryota</taxon>
        <taxon>Sar</taxon>
        <taxon>Stramenopiles</taxon>
        <taxon>Ochrophyta</taxon>
        <taxon>Bacillariophyta</taxon>
        <taxon>Coscinodiscophyceae</taxon>
        <taxon>Chaetocerotophycidae</taxon>
        <taxon>Chaetocerotales</taxon>
        <taxon>Chaetocerotaceae</taxon>
        <taxon>Chaetoceros</taxon>
    </lineage>
</organism>
<dbReference type="InterPro" id="IPR013809">
    <property type="entry name" value="ENTH"/>
</dbReference>
<dbReference type="InterPro" id="IPR011417">
    <property type="entry name" value="ANTH_dom"/>
</dbReference>
<feature type="compositionally biased region" description="Basic and acidic residues" evidence="1">
    <location>
        <begin position="569"/>
        <end position="582"/>
    </location>
</feature>
<dbReference type="GO" id="GO:0072583">
    <property type="term" value="P:clathrin-dependent endocytosis"/>
    <property type="evidence" value="ECO:0007669"/>
    <property type="project" value="InterPro"/>
</dbReference>
<keyword evidence="2" id="KW-0732">Signal</keyword>
<dbReference type="AlphaFoldDB" id="A0A7S3VA38"/>
<dbReference type="GO" id="GO:0005546">
    <property type="term" value="F:phosphatidylinositol-4,5-bisphosphate binding"/>
    <property type="evidence" value="ECO:0007669"/>
    <property type="project" value="TreeGrafter"/>
</dbReference>
<reference evidence="4" key="1">
    <citation type="submission" date="2021-01" db="EMBL/GenBank/DDBJ databases">
        <authorList>
            <person name="Corre E."/>
            <person name="Pelletier E."/>
            <person name="Niang G."/>
            <person name="Scheremetjew M."/>
            <person name="Finn R."/>
            <person name="Kale V."/>
            <person name="Holt S."/>
            <person name="Cochrane G."/>
            <person name="Meng A."/>
            <person name="Brown T."/>
            <person name="Cohen L."/>
        </authorList>
    </citation>
    <scope>NUCLEOTIDE SEQUENCE</scope>
    <source>
        <strain evidence="4">MM31A-1</strain>
    </source>
</reference>
<evidence type="ECO:0000256" key="2">
    <source>
        <dbReference type="SAM" id="SignalP"/>
    </source>
</evidence>
<feature type="signal peptide" evidence="2">
    <location>
        <begin position="1"/>
        <end position="19"/>
    </location>
</feature>
<feature type="region of interest" description="Disordered" evidence="1">
    <location>
        <begin position="394"/>
        <end position="417"/>
    </location>
</feature>
<dbReference type="SUPFAM" id="SSF48464">
    <property type="entry name" value="ENTH/VHS domain"/>
    <property type="match status" value="1"/>
</dbReference>
<dbReference type="PROSITE" id="PS50942">
    <property type="entry name" value="ENTH"/>
    <property type="match status" value="1"/>
</dbReference>
<dbReference type="PANTHER" id="PTHR22951:SF5">
    <property type="entry name" value="PHOSPHATIDYLINOSITOL-BINDING CLATHRIN ASSEMBLY PROTEIN LAP"/>
    <property type="match status" value="1"/>
</dbReference>
<dbReference type="GO" id="GO:0006900">
    <property type="term" value="P:vesicle budding from membrane"/>
    <property type="evidence" value="ECO:0007669"/>
    <property type="project" value="TreeGrafter"/>
</dbReference>
<feature type="chain" id="PRO_5031538237" description="ENTH domain-containing protein" evidence="2">
    <location>
        <begin position="20"/>
        <end position="613"/>
    </location>
</feature>
<dbReference type="InterPro" id="IPR045192">
    <property type="entry name" value="AP180-like"/>
</dbReference>
<protein>
    <recommendedName>
        <fullName evidence="3">ENTH domain-containing protein</fullName>
    </recommendedName>
</protein>
<name>A0A7S3VA38_9STRA</name>
<evidence type="ECO:0000313" key="4">
    <source>
        <dbReference type="EMBL" id="CAE0467523.1"/>
    </source>
</evidence>
<gene>
    <name evidence="4" type="ORF">CDEB00056_LOCUS12375</name>
</gene>
<feature type="region of interest" description="Disordered" evidence="1">
    <location>
        <begin position="14"/>
        <end position="197"/>
    </location>
</feature>
<evidence type="ECO:0000259" key="3">
    <source>
        <dbReference type="PROSITE" id="PS50942"/>
    </source>
</evidence>